<dbReference type="GO" id="GO:0032981">
    <property type="term" value="P:mitochondrial respiratory chain complex I assembly"/>
    <property type="evidence" value="ECO:0007669"/>
    <property type="project" value="TreeGrafter"/>
</dbReference>
<comment type="similarity">
    <text evidence="2">Belongs to the CIA30 family.</text>
</comment>
<evidence type="ECO:0000313" key="6">
    <source>
        <dbReference type="EMBL" id="KAI3426304.1"/>
    </source>
</evidence>
<evidence type="ECO:0000256" key="1">
    <source>
        <dbReference type="ARBA" id="ARBA00004173"/>
    </source>
</evidence>
<proteinExistence type="inferred from homology"/>
<evidence type="ECO:0000313" key="7">
    <source>
        <dbReference type="Proteomes" id="UP001055712"/>
    </source>
</evidence>
<dbReference type="InterPro" id="IPR039131">
    <property type="entry name" value="NDUFAF1"/>
</dbReference>
<reference evidence="6" key="1">
    <citation type="journal article" date="2019" name="Plant J.">
        <title>Chlorella vulgaris genome assembly and annotation reveals the molecular basis for metabolic acclimation to high light conditions.</title>
        <authorList>
            <person name="Cecchin M."/>
            <person name="Marcolungo L."/>
            <person name="Rossato M."/>
            <person name="Girolomoni L."/>
            <person name="Cosentino E."/>
            <person name="Cuine S."/>
            <person name="Li-Beisson Y."/>
            <person name="Delledonne M."/>
            <person name="Ballottari M."/>
        </authorList>
    </citation>
    <scope>NUCLEOTIDE SEQUENCE</scope>
    <source>
        <strain evidence="6">211/11P</strain>
    </source>
</reference>
<keyword evidence="3" id="KW-0496">Mitochondrion</keyword>
<dbReference type="InterPro" id="IPR013857">
    <property type="entry name" value="NADH-UbQ_OxRdtase-assoc_prot30"/>
</dbReference>
<sequence length="224" mass="25173">MALLRRLLRGTQDFIQRAQRGPYGEASRMLYQFKVPEDLDQWTAFSDSEVGGQSTAALQAAEEPPGTATLTGVFSTEVGEGAHERLRRSGYAGITTKPSQDGPLDLEDFDTLVFRVRGDGRQYIASIRCENWLVDTRSFDVWQAFLFARKGEWTEVEVPMHRFLLTWKGKVVEEVVELNAKRITSLGISLAGGEQLQSQGPFNLGIEWIEARNTRIYTGPEGRE</sequence>
<reference evidence="6" key="2">
    <citation type="submission" date="2020-11" db="EMBL/GenBank/DDBJ databases">
        <authorList>
            <person name="Cecchin M."/>
            <person name="Marcolungo L."/>
            <person name="Rossato M."/>
            <person name="Girolomoni L."/>
            <person name="Cosentino E."/>
            <person name="Cuine S."/>
            <person name="Li-Beisson Y."/>
            <person name="Delledonne M."/>
            <person name="Ballottari M."/>
        </authorList>
    </citation>
    <scope>NUCLEOTIDE SEQUENCE</scope>
    <source>
        <strain evidence="6">211/11P</strain>
        <tissue evidence="6">Whole cell</tissue>
    </source>
</reference>
<evidence type="ECO:0000256" key="2">
    <source>
        <dbReference type="ARBA" id="ARBA00007884"/>
    </source>
</evidence>
<feature type="domain" description="NADH:ubiquinone oxidoreductase intermediate-associated protein 30" evidence="5">
    <location>
        <begin position="32"/>
        <end position="206"/>
    </location>
</feature>
<dbReference type="AlphaFoldDB" id="A0A9D4TIE5"/>
<dbReference type="OrthoDB" id="42561at2759"/>
<gene>
    <name evidence="6" type="ORF">D9Q98_008677</name>
</gene>
<organism evidence="6 7">
    <name type="scientific">Chlorella vulgaris</name>
    <name type="common">Green alga</name>
    <dbReference type="NCBI Taxonomy" id="3077"/>
    <lineage>
        <taxon>Eukaryota</taxon>
        <taxon>Viridiplantae</taxon>
        <taxon>Chlorophyta</taxon>
        <taxon>core chlorophytes</taxon>
        <taxon>Trebouxiophyceae</taxon>
        <taxon>Chlorellales</taxon>
        <taxon>Chlorellaceae</taxon>
        <taxon>Chlorella clade</taxon>
        <taxon>Chlorella</taxon>
    </lineage>
</organism>
<dbReference type="GO" id="GO:0006120">
    <property type="term" value="P:mitochondrial electron transport, NADH to ubiquinone"/>
    <property type="evidence" value="ECO:0007669"/>
    <property type="project" value="TreeGrafter"/>
</dbReference>
<evidence type="ECO:0000256" key="4">
    <source>
        <dbReference type="ARBA" id="ARBA00023186"/>
    </source>
</evidence>
<dbReference type="EMBL" id="SIDB01000011">
    <property type="protein sequence ID" value="KAI3426304.1"/>
    <property type="molecule type" value="Genomic_DNA"/>
</dbReference>
<dbReference type="GO" id="GO:0051082">
    <property type="term" value="F:unfolded protein binding"/>
    <property type="evidence" value="ECO:0007669"/>
    <property type="project" value="TreeGrafter"/>
</dbReference>
<evidence type="ECO:0000259" key="5">
    <source>
        <dbReference type="Pfam" id="PF08547"/>
    </source>
</evidence>
<comment type="subcellular location">
    <subcellularLocation>
        <location evidence="1">Mitochondrion</location>
    </subcellularLocation>
</comment>
<dbReference type="PANTHER" id="PTHR13194:SF18">
    <property type="entry name" value="COMPLEX I INTERMEDIATE-ASSOCIATED PROTEIN 30, MITOCHONDRIAL"/>
    <property type="match status" value="1"/>
</dbReference>
<dbReference type="GO" id="GO:0005739">
    <property type="term" value="C:mitochondrion"/>
    <property type="evidence" value="ECO:0007669"/>
    <property type="project" value="UniProtKB-SubCell"/>
</dbReference>
<protein>
    <recommendedName>
        <fullName evidence="5">NADH:ubiquinone oxidoreductase intermediate-associated protein 30 domain-containing protein</fullName>
    </recommendedName>
</protein>
<keyword evidence="4" id="KW-0143">Chaperone</keyword>
<accession>A0A9D4TIE5</accession>
<dbReference type="Pfam" id="PF08547">
    <property type="entry name" value="CIA30"/>
    <property type="match status" value="1"/>
</dbReference>
<keyword evidence="7" id="KW-1185">Reference proteome</keyword>
<name>A0A9D4TIE5_CHLVU</name>
<dbReference type="SUPFAM" id="SSF49785">
    <property type="entry name" value="Galactose-binding domain-like"/>
    <property type="match status" value="1"/>
</dbReference>
<dbReference type="InterPro" id="IPR008979">
    <property type="entry name" value="Galactose-bd-like_sf"/>
</dbReference>
<dbReference type="Proteomes" id="UP001055712">
    <property type="component" value="Unassembled WGS sequence"/>
</dbReference>
<dbReference type="PANTHER" id="PTHR13194">
    <property type="entry name" value="COMPLEX I INTERMEDIATE-ASSOCIATED PROTEIN 30"/>
    <property type="match status" value="1"/>
</dbReference>
<comment type="caution">
    <text evidence="6">The sequence shown here is derived from an EMBL/GenBank/DDBJ whole genome shotgun (WGS) entry which is preliminary data.</text>
</comment>
<evidence type="ECO:0000256" key="3">
    <source>
        <dbReference type="ARBA" id="ARBA00023128"/>
    </source>
</evidence>